<dbReference type="InterPro" id="IPR002491">
    <property type="entry name" value="ABC_transptr_periplasmic_BD"/>
</dbReference>
<dbReference type="EMBL" id="CP058909">
    <property type="protein sequence ID" value="QLH81018.1"/>
    <property type="molecule type" value="Genomic_DNA"/>
</dbReference>
<dbReference type="RefSeq" id="WP_179920831.1">
    <property type="nucleotide sequence ID" value="NZ_CP058909.1"/>
</dbReference>
<protein>
    <submittedName>
        <fullName evidence="2">ABC transporter substrate-binding protein</fullName>
    </submittedName>
</protein>
<dbReference type="KEGG" id="hpel:HZS54_04920"/>
<dbReference type="OrthoDB" id="9784at2157"/>
<dbReference type="PANTHER" id="PTHR42860">
    <property type="entry name" value="VITAMIN B12-BINDING PROTEIN"/>
    <property type="match status" value="1"/>
</dbReference>
<dbReference type="PANTHER" id="PTHR42860:SF1">
    <property type="entry name" value="VITAMIN B12-BINDING PROTEIN"/>
    <property type="match status" value="1"/>
</dbReference>
<sequence length="313" mass="33776">MRVASLLPSATEICYALGVEPVGVSHECDWPPEAADLPTLDRSRVDPDQSSAAINEQVAQAEREHGGVYEIDLDALAAADPDVVVTQGVCDVCAVDTLLVEEAIADAGIDAEVLTTDVHGLGDLYADIERFGEVFDREDRAAELVADLRERVAAVRERTEGIPTEERPSVAVFDWLDPVMVAGHWMPELVDAAGATYPMADAGDRSTPREWDSVREADPDIAVAAPCGFGLNQTLDSVDDLTDRPGFAELAAVESDRVYAMDGHHFVNRPGPRLVDTLEHLAGLLHPELFDVPPDAVARELPVDTPKREEPTA</sequence>
<name>A0A7D5PAA1_9EURY</name>
<accession>A0A7D5PAA1</accession>
<evidence type="ECO:0000259" key="1">
    <source>
        <dbReference type="PROSITE" id="PS50983"/>
    </source>
</evidence>
<reference evidence="2 3" key="1">
    <citation type="submission" date="2020-07" db="EMBL/GenBank/DDBJ databases">
        <title>Halosimplex litoreum sp. nov. and Halosimplex rubrum sp. nov., isolated from different salt environments.</title>
        <authorList>
            <person name="Cui H."/>
        </authorList>
    </citation>
    <scope>NUCLEOTIDE SEQUENCE [LARGE SCALE GENOMIC DNA]</scope>
    <source>
        <strain evidence="2 3">R2</strain>
    </source>
</reference>
<gene>
    <name evidence="2" type="ORF">HZS54_04920</name>
</gene>
<organism evidence="2 3">
    <name type="scientific">Halosimplex pelagicum</name>
    <dbReference type="NCBI Taxonomy" id="869886"/>
    <lineage>
        <taxon>Archaea</taxon>
        <taxon>Methanobacteriati</taxon>
        <taxon>Methanobacteriota</taxon>
        <taxon>Stenosarchaea group</taxon>
        <taxon>Halobacteria</taxon>
        <taxon>Halobacteriales</taxon>
        <taxon>Haloarculaceae</taxon>
        <taxon>Halosimplex</taxon>
    </lineage>
</organism>
<proteinExistence type="predicted"/>
<dbReference type="Gene3D" id="3.40.50.1980">
    <property type="entry name" value="Nitrogenase molybdenum iron protein domain"/>
    <property type="match status" value="2"/>
</dbReference>
<dbReference type="Pfam" id="PF01497">
    <property type="entry name" value="Peripla_BP_2"/>
    <property type="match status" value="1"/>
</dbReference>
<keyword evidence="3" id="KW-1185">Reference proteome</keyword>
<evidence type="ECO:0000313" key="3">
    <source>
        <dbReference type="Proteomes" id="UP000509346"/>
    </source>
</evidence>
<dbReference type="GeneID" id="56081907"/>
<dbReference type="AlphaFoldDB" id="A0A7D5PAA1"/>
<dbReference type="PROSITE" id="PS50983">
    <property type="entry name" value="FE_B12_PBP"/>
    <property type="match status" value="1"/>
</dbReference>
<feature type="domain" description="Fe/B12 periplasmic-binding" evidence="1">
    <location>
        <begin position="2"/>
        <end position="289"/>
    </location>
</feature>
<evidence type="ECO:0000313" key="2">
    <source>
        <dbReference type="EMBL" id="QLH81018.1"/>
    </source>
</evidence>
<dbReference type="Proteomes" id="UP000509346">
    <property type="component" value="Chromosome"/>
</dbReference>
<dbReference type="InterPro" id="IPR051030">
    <property type="entry name" value="Vitamin_B12-ABC_binding"/>
</dbReference>
<dbReference type="SUPFAM" id="SSF53807">
    <property type="entry name" value="Helical backbone' metal receptor"/>
    <property type="match status" value="1"/>
</dbReference>